<evidence type="ECO:0000256" key="2">
    <source>
        <dbReference type="ARBA" id="ARBA00022801"/>
    </source>
</evidence>
<dbReference type="PROSITE" id="PS01236">
    <property type="entry name" value="PDXT_SNO_1"/>
    <property type="match status" value="1"/>
</dbReference>
<evidence type="ECO:0000256" key="8">
    <source>
        <dbReference type="ARBA" id="ARBA00054599"/>
    </source>
</evidence>
<dbReference type="InterPro" id="IPR021196">
    <property type="entry name" value="PdxT/SNO_CS"/>
</dbReference>
<dbReference type="CDD" id="cd01749">
    <property type="entry name" value="GATase1_PB"/>
    <property type="match status" value="1"/>
</dbReference>
<evidence type="ECO:0000256" key="7">
    <source>
        <dbReference type="ARBA" id="ARBA00049534"/>
    </source>
</evidence>
<evidence type="ECO:0000313" key="14">
    <source>
        <dbReference type="Proteomes" id="UP000199652"/>
    </source>
</evidence>
<dbReference type="Proteomes" id="UP000199652">
    <property type="component" value="Unassembled WGS sequence"/>
</dbReference>
<evidence type="ECO:0000313" key="13">
    <source>
        <dbReference type="EMBL" id="SDX86566.1"/>
    </source>
</evidence>
<keyword evidence="4 10" id="KW-0315">Glutamine amidotransferase</keyword>
<dbReference type="SUPFAM" id="SSF52317">
    <property type="entry name" value="Class I glutamine amidotransferase-like"/>
    <property type="match status" value="1"/>
</dbReference>
<sequence>MGVLSLQGAVIEHLDALRACGVEARPVKTAPGFEGLSGLILPGGESTTMAKLLRDFHLMAPLKEKIQGGLPVWGTCAGLILLAREIEGEAPHLGVMDMAVRRNAYGTQLDSFTTQTTVEAVSPSPIPLAFIRAPYIKSVGPQVTVLSRVEGHIVAARQGFKLLATAFHPEVTGDDRFHQYFIRNFCGI</sequence>
<dbReference type="GO" id="GO:0008614">
    <property type="term" value="P:pyridoxine metabolic process"/>
    <property type="evidence" value="ECO:0007669"/>
    <property type="project" value="TreeGrafter"/>
</dbReference>
<dbReference type="EMBL" id="FNOU01000009">
    <property type="protein sequence ID" value="SDX86566.1"/>
    <property type="molecule type" value="Genomic_DNA"/>
</dbReference>
<dbReference type="PANTHER" id="PTHR31559">
    <property type="entry name" value="PYRIDOXAL 5'-PHOSPHATE SYNTHASE SUBUNIT SNO"/>
    <property type="match status" value="1"/>
</dbReference>
<feature type="binding site" evidence="10 12">
    <location>
        <position position="102"/>
    </location>
    <ligand>
        <name>L-glutamine</name>
        <dbReference type="ChEBI" id="CHEBI:58359"/>
    </ligand>
</feature>
<dbReference type="GO" id="GO:0004359">
    <property type="term" value="F:glutaminase activity"/>
    <property type="evidence" value="ECO:0007669"/>
    <property type="project" value="UniProtKB-UniRule"/>
</dbReference>
<dbReference type="GO" id="GO:1903600">
    <property type="term" value="C:glutaminase complex"/>
    <property type="evidence" value="ECO:0007669"/>
    <property type="project" value="TreeGrafter"/>
</dbReference>
<comment type="subunit">
    <text evidence="9 10">In the presence of PdxS, forms a dodecamer of heterodimers. Only shows activity in the heterodimer.</text>
</comment>
<dbReference type="Gene3D" id="3.40.50.880">
    <property type="match status" value="1"/>
</dbReference>
<gene>
    <name evidence="10" type="primary">pdxT</name>
    <name evidence="13" type="ORF">SAMN04488579_10954</name>
</gene>
<dbReference type="Pfam" id="PF01174">
    <property type="entry name" value="SNO"/>
    <property type="match status" value="1"/>
</dbReference>
<name>A0A1H3F6F2_EUBBA</name>
<dbReference type="EC" id="3.5.1.2" evidence="10"/>
<dbReference type="PROSITE" id="PS51273">
    <property type="entry name" value="GATASE_TYPE_1"/>
    <property type="match status" value="1"/>
</dbReference>
<dbReference type="GO" id="GO:0036381">
    <property type="term" value="F:pyridoxal 5'-phosphate synthase (glutamine hydrolysing) activity"/>
    <property type="evidence" value="ECO:0007669"/>
    <property type="project" value="UniProtKB-UniRule"/>
</dbReference>
<comment type="pathway">
    <text evidence="10">Cofactor biosynthesis; pyridoxal 5'-phosphate biosynthesis.</text>
</comment>
<dbReference type="InterPro" id="IPR029062">
    <property type="entry name" value="Class_I_gatase-like"/>
</dbReference>
<dbReference type="InterPro" id="IPR002161">
    <property type="entry name" value="PdxT/SNO"/>
</dbReference>
<dbReference type="HAMAP" id="MF_01615">
    <property type="entry name" value="PdxT"/>
    <property type="match status" value="1"/>
</dbReference>
<organism evidence="13 14">
    <name type="scientific">Eubacterium barkeri</name>
    <name type="common">Clostridium barkeri</name>
    <dbReference type="NCBI Taxonomy" id="1528"/>
    <lineage>
        <taxon>Bacteria</taxon>
        <taxon>Bacillati</taxon>
        <taxon>Bacillota</taxon>
        <taxon>Clostridia</taxon>
        <taxon>Eubacteriales</taxon>
        <taxon>Eubacteriaceae</taxon>
        <taxon>Eubacterium</taxon>
    </lineage>
</organism>
<evidence type="ECO:0000256" key="1">
    <source>
        <dbReference type="ARBA" id="ARBA00008345"/>
    </source>
</evidence>
<protein>
    <recommendedName>
        <fullName evidence="10">Pyridoxal 5'-phosphate synthase subunit PdxT</fullName>
        <ecNumber evidence="10">4.3.3.6</ecNumber>
    </recommendedName>
    <alternativeName>
        <fullName evidence="10">Pdx2</fullName>
    </alternativeName>
    <alternativeName>
        <fullName evidence="10">Pyridoxal 5'-phosphate synthase glutaminase subunit</fullName>
        <ecNumber evidence="10">3.5.1.2</ecNumber>
    </alternativeName>
</protein>
<keyword evidence="5 10" id="KW-0456">Lyase</keyword>
<comment type="function">
    <text evidence="8 10">Catalyzes the hydrolysis of glutamine to glutamate and ammonia as part of the biosynthesis of pyridoxal 5'-phosphate. The resulting ammonia molecule is channeled to the active site of PdxS.</text>
</comment>
<evidence type="ECO:0000256" key="5">
    <source>
        <dbReference type="ARBA" id="ARBA00023239"/>
    </source>
</evidence>
<dbReference type="PROSITE" id="PS51130">
    <property type="entry name" value="PDXT_SNO_2"/>
    <property type="match status" value="1"/>
</dbReference>
<feature type="binding site" evidence="10 12">
    <location>
        <begin position="44"/>
        <end position="46"/>
    </location>
    <ligand>
        <name>L-glutamine</name>
        <dbReference type="ChEBI" id="CHEBI:58359"/>
    </ligand>
</feature>
<comment type="catalytic activity">
    <reaction evidence="7 10">
        <text>L-glutamine + H2O = L-glutamate + NH4(+)</text>
        <dbReference type="Rhea" id="RHEA:15889"/>
        <dbReference type="ChEBI" id="CHEBI:15377"/>
        <dbReference type="ChEBI" id="CHEBI:28938"/>
        <dbReference type="ChEBI" id="CHEBI:29985"/>
        <dbReference type="ChEBI" id="CHEBI:58359"/>
        <dbReference type="EC" id="3.5.1.2"/>
    </reaction>
</comment>
<comment type="catalytic activity">
    <reaction evidence="6 10">
        <text>aldehydo-D-ribose 5-phosphate + D-glyceraldehyde 3-phosphate + L-glutamine = pyridoxal 5'-phosphate + L-glutamate + phosphate + 3 H2O + H(+)</text>
        <dbReference type="Rhea" id="RHEA:31507"/>
        <dbReference type="ChEBI" id="CHEBI:15377"/>
        <dbReference type="ChEBI" id="CHEBI:15378"/>
        <dbReference type="ChEBI" id="CHEBI:29985"/>
        <dbReference type="ChEBI" id="CHEBI:43474"/>
        <dbReference type="ChEBI" id="CHEBI:58273"/>
        <dbReference type="ChEBI" id="CHEBI:58359"/>
        <dbReference type="ChEBI" id="CHEBI:59776"/>
        <dbReference type="ChEBI" id="CHEBI:597326"/>
        <dbReference type="EC" id="4.3.3.6"/>
    </reaction>
</comment>
<keyword evidence="2 10" id="KW-0378">Hydrolase</keyword>
<evidence type="ECO:0000256" key="9">
    <source>
        <dbReference type="ARBA" id="ARBA00064749"/>
    </source>
</evidence>
<evidence type="ECO:0000256" key="4">
    <source>
        <dbReference type="ARBA" id="ARBA00022962"/>
    </source>
</evidence>
<evidence type="ECO:0000256" key="3">
    <source>
        <dbReference type="ARBA" id="ARBA00022898"/>
    </source>
</evidence>
<evidence type="ECO:0000256" key="6">
    <source>
        <dbReference type="ARBA" id="ARBA00047992"/>
    </source>
</evidence>
<feature type="binding site" evidence="10 12">
    <location>
        <begin position="131"/>
        <end position="132"/>
    </location>
    <ligand>
        <name>L-glutamine</name>
        <dbReference type="ChEBI" id="CHEBI:58359"/>
    </ligand>
</feature>
<evidence type="ECO:0000256" key="11">
    <source>
        <dbReference type="PIRSR" id="PIRSR005639-1"/>
    </source>
</evidence>
<keyword evidence="3 10" id="KW-0663">Pyridoxal phosphate</keyword>
<dbReference type="NCBIfam" id="TIGR03800">
    <property type="entry name" value="PLP_synth_Pdx2"/>
    <property type="match status" value="1"/>
</dbReference>
<dbReference type="PIRSF" id="PIRSF005639">
    <property type="entry name" value="Glut_amidoT_SNO"/>
    <property type="match status" value="1"/>
</dbReference>
<feature type="active site" description="Charge relay system" evidence="10 11">
    <location>
        <position position="170"/>
    </location>
</feature>
<dbReference type="FunFam" id="3.40.50.880:FF:000010">
    <property type="entry name" value="uncharacterized protein LOC100176842 isoform X2"/>
    <property type="match status" value="1"/>
</dbReference>
<reference evidence="14" key="1">
    <citation type="submission" date="2016-10" db="EMBL/GenBank/DDBJ databases">
        <authorList>
            <person name="Varghese N."/>
            <person name="Submissions S."/>
        </authorList>
    </citation>
    <scope>NUCLEOTIDE SEQUENCE [LARGE SCALE GENOMIC DNA]</scope>
    <source>
        <strain evidence="14">VPI 5359</strain>
    </source>
</reference>
<dbReference type="GO" id="GO:0006543">
    <property type="term" value="P:L-glutamine catabolic process"/>
    <property type="evidence" value="ECO:0007669"/>
    <property type="project" value="UniProtKB-UniRule"/>
</dbReference>
<dbReference type="GO" id="GO:0042823">
    <property type="term" value="P:pyridoxal phosphate biosynthetic process"/>
    <property type="evidence" value="ECO:0007669"/>
    <property type="project" value="UniProtKB-UniRule"/>
</dbReference>
<dbReference type="GO" id="GO:0005829">
    <property type="term" value="C:cytosol"/>
    <property type="evidence" value="ECO:0007669"/>
    <property type="project" value="TreeGrafter"/>
</dbReference>
<feature type="active site" description="Nucleophile" evidence="10 11">
    <location>
        <position position="76"/>
    </location>
</feature>
<dbReference type="EC" id="4.3.3.6" evidence="10"/>
<proteinExistence type="inferred from homology"/>
<feature type="active site" description="Charge relay system" evidence="10 11">
    <location>
        <position position="168"/>
    </location>
</feature>
<dbReference type="AlphaFoldDB" id="A0A1H3F6F2"/>
<comment type="similarity">
    <text evidence="1 10">Belongs to the glutaminase PdxT/SNO family.</text>
</comment>
<evidence type="ECO:0000256" key="10">
    <source>
        <dbReference type="HAMAP-Rule" id="MF_01615"/>
    </source>
</evidence>
<evidence type="ECO:0000256" key="12">
    <source>
        <dbReference type="PIRSR" id="PIRSR005639-2"/>
    </source>
</evidence>
<dbReference type="STRING" id="1528.SAMN04488579_10954"/>
<dbReference type="PANTHER" id="PTHR31559:SF0">
    <property type="entry name" value="PYRIDOXAL 5'-PHOSPHATE SYNTHASE SUBUNIT SNO1-RELATED"/>
    <property type="match status" value="1"/>
</dbReference>
<accession>A0A1H3F6F2</accession>
<dbReference type="UniPathway" id="UPA00245"/>
<keyword evidence="14" id="KW-1185">Reference proteome</keyword>